<evidence type="ECO:0000313" key="9">
    <source>
        <dbReference type="EMBL" id="MBM6820451.1"/>
    </source>
</evidence>
<comment type="subcellular location">
    <subcellularLocation>
        <location evidence="1">Membrane</location>
        <topology evidence="1">Multi-pass membrane protein</topology>
    </subcellularLocation>
</comment>
<evidence type="ECO:0000256" key="3">
    <source>
        <dbReference type="ARBA" id="ARBA00022448"/>
    </source>
</evidence>
<accession>A0ABS2FKG0</accession>
<comment type="caution">
    <text evidence="9">The sequence shown here is derived from an EMBL/GenBank/DDBJ whole genome shotgun (WGS) entry which is preliminary data.</text>
</comment>
<dbReference type="NCBIfam" id="TIGR00912">
    <property type="entry name" value="2A0309"/>
    <property type="match status" value="1"/>
</dbReference>
<feature type="transmembrane region" description="Helical" evidence="8">
    <location>
        <begin position="78"/>
        <end position="95"/>
    </location>
</feature>
<evidence type="ECO:0000256" key="6">
    <source>
        <dbReference type="ARBA" id="ARBA00022989"/>
    </source>
</evidence>
<feature type="transmembrane region" description="Helical" evidence="8">
    <location>
        <begin position="138"/>
        <end position="159"/>
    </location>
</feature>
<gene>
    <name evidence="9" type="ORF">H6A19_14105</name>
</gene>
<proteinExistence type="inferred from homology"/>
<protein>
    <submittedName>
        <fullName evidence="9">Endospore germination permease</fullName>
    </submittedName>
</protein>
<dbReference type="RefSeq" id="WP_204572567.1">
    <property type="nucleotide sequence ID" value="NZ_JACJLL010000115.1"/>
</dbReference>
<dbReference type="PANTHER" id="PTHR34975:SF2">
    <property type="entry name" value="SPORE GERMINATION PROTEIN A2"/>
    <property type="match status" value="1"/>
</dbReference>
<evidence type="ECO:0000256" key="4">
    <source>
        <dbReference type="ARBA" id="ARBA00022544"/>
    </source>
</evidence>
<evidence type="ECO:0000313" key="10">
    <source>
        <dbReference type="Proteomes" id="UP000767334"/>
    </source>
</evidence>
<sequence>MNKLSAKHFILFVFGVTYISFKTYPSLFIVEGGRDTWLYTLIIYLIFFAFAMYLIYIMDSRKVYNINEVFTQGLSKPLGNIFLFLFSLGLFLAALESAAVETNVIKSCFFLGTPSWYIIIFFLLPSVFLIGKNISSFLIFVIIIISSLGVNTFILSAITEKYKDVKYIMPVFAGNIGSEFLSTLLLVLGSLSAFVISLPYLRYLNSGKDLKKHSFISLGILGAVCIYILIGILSTFGPVRAANLFYPEFTQSQRVQLCGFLEFGDFFFLYQTVAGFFLKYAIATYGVYIIYKKHIKNYKYFTTVYTLAIFIFGTFLSRNNYILFSILKYYQYINLILFIAVPLIAFTAFALRSKKK</sequence>
<evidence type="ECO:0000256" key="5">
    <source>
        <dbReference type="ARBA" id="ARBA00022692"/>
    </source>
</evidence>
<keyword evidence="10" id="KW-1185">Reference proteome</keyword>
<feature type="transmembrane region" description="Helical" evidence="8">
    <location>
        <begin position="215"/>
        <end position="236"/>
    </location>
</feature>
<name>A0ABS2FKG0_9CLOT</name>
<dbReference type="EMBL" id="JACJLL010000115">
    <property type="protein sequence ID" value="MBM6820451.1"/>
    <property type="molecule type" value="Genomic_DNA"/>
</dbReference>
<dbReference type="Proteomes" id="UP000767334">
    <property type="component" value="Unassembled WGS sequence"/>
</dbReference>
<organism evidence="9 10">
    <name type="scientific">Clostridium saudiense</name>
    <dbReference type="NCBI Taxonomy" id="1414720"/>
    <lineage>
        <taxon>Bacteria</taxon>
        <taxon>Bacillati</taxon>
        <taxon>Bacillota</taxon>
        <taxon>Clostridia</taxon>
        <taxon>Eubacteriales</taxon>
        <taxon>Clostridiaceae</taxon>
        <taxon>Clostridium</taxon>
    </lineage>
</organism>
<evidence type="ECO:0000256" key="8">
    <source>
        <dbReference type="SAM" id="Phobius"/>
    </source>
</evidence>
<dbReference type="InterPro" id="IPR004761">
    <property type="entry name" value="Spore_GerAB"/>
</dbReference>
<feature type="transmembrane region" description="Helical" evidence="8">
    <location>
        <begin position="179"/>
        <end position="203"/>
    </location>
</feature>
<keyword evidence="7 8" id="KW-0472">Membrane</keyword>
<evidence type="ECO:0000256" key="2">
    <source>
        <dbReference type="ARBA" id="ARBA00007998"/>
    </source>
</evidence>
<keyword evidence="3" id="KW-0813">Transport</keyword>
<feature type="transmembrane region" description="Helical" evidence="8">
    <location>
        <begin position="298"/>
        <end position="317"/>
    </location>
</feature>
<feature type="transmembrane region" description="Helical" evidence="8">
    <location>
        <begin position="115"/>
        <end position="131"/>
    </location>
</feature>
<keyword evidence="5 8" id="KW-0812">Transmembrane</keyword>
<keyword evidence="4" id="KW-0309">Germination</keyword>
<feature type="transmembrane region" description="Helical" evidence="8">
    <location>
        <begin position="9"/>
        <end position="30"/>
    </location>
</feature>
<dbReference type="PANTHER" id="PTHR34975">
    <property type="entry name" value="SPORE GERMINATION PROTEIN A2"/>
    <property type="match status" value="1"/>
</dbReference>
<feature type="transmembrane region" description="Helical" evidence="8">
    <location>
        <begin position="36"/>
        <end position="57"/>
    </location>
</feature>
<reference evidence="9 10" key="1">
    <citation type="journal article" date="2021" name="Sci. Rep.">
        <title>The distribution of antibiotic resistance genes in chicken gut microbiota commensals.</title>
        <authorList>
            <person name="Juricova H."/>
            <person name="Matiasovicova J."/>
            <person name="Kubasova T."/>
            <person name="Cejkova D."/>
            <person name="Rychlik I."/>
        </authorList>
    </citation>
    <scope>NUCLEOTIDE SEQUENCE [LARGE SCALE GENOMIC DNA]</scope>
    <source>
        <strain evidence="9 10">An435</strain>
    </source>
</reference>
<dbReference type="Pfam" id="PF03845">
    <property type="entry name" value="Spore_permease"/>
    <property type="match status" value="1"/>
</dbReference>
<keyword evidence="6 8" id="KW-1133">Transmembrane helix</keyword>
<evidence type="ECO:0000256" key="7">
    <source>
        <dbReference type="ARBA" id="ARBA00023136"/>
    </source>
</evidence>
<feature type="transmembrane region" description="Helical" evidence="8">
    <location>
        <begin position="329"/>
        <end position="351"/>
    </location>
</feature>
<evidence type="ECO:0000256" key="1">
    <source>
        <dbReference type="ARBA" id="ARBA00004141"/>
    </source>
</evidence>
<comment type="similarity">
    <text evidence="2">Belongs to the amino acid-polyamine-organocation (APC) superfamily. Spore germination protein (SGP) (TC 2.A.3.9) family.</text>
</comment>
<feature type="transmembrane region" description="Helical" evidence="8">
    <location>
        <begin position="267"/>
        <end position="291"/>
    </location>
</feature>